<evidence type="ECO:0000256" key="7">
    <source>
        <dbReference type="ARBA" id="ARBA00022741"/>
    </source>
</evidence>
<evidence type="ECO:0000256" key="17">
    <source>
        <dbReference type="ARBA" id="ARBA00073496"/>
    </source>
</evidence>
<dbReference type="GO" id="GO:0003697">
    <property type="term" value="F:single-stranded DNA binding"/>
    <property type="evidence" value="ECO:0007669"/>
    <property type="project" value="TreeGrafter"/>
</dbReference>
<evidence type="ECO:0000256" key="11">
    <source>
        <dbReference type="ARBA" id="ARBA00023125"/>
    </source>
</evidence>
<dbReference type="GO" id="GO:0006270">
    <property type="term" value="P:DNA replication initiation"/>
    <property type="evidence" value="ECO:0007669"/>
    <property type="project" value="UniProtKB-UniRule"/>
</dbReference>
<dbReference type="GO" id="GO:0043138">
    <property type="term" value="F:3'-5' DNA helicase activity"/>
    <property type="evidence" value="ECO:0007669"/>
    <property type="project" value="TreeGrafter"/>
</dbReference>
<evidence type="ECO:0000256" key="1">
    <source>
        <dbReference type="ARBA" id="ARBA00004123"/>
    </source>
</evidence>
<protein>
    <recommendedName>
        <fullName evidence="17 19">DNA replication licensing factor MCM5</fullName>
        <ecNumber evidence="4 19">3.6.4.12</ecNumber>
    </recommendedName>
</protein>
<dbReference type="InterPro" id="IPR041562">
    <property type="entry name" value="MCM_lid"/>
</dbReference>
<dbReference type="PRINTS" id="PR01661">
    <property type="entry name" value="MCMPROTEIN5"/>
</dbReference>
<dbReference type="SUPFAM" id="SSF50249">
    <property type="entry name" value="Nucleic acid-binding proteins"/>
    <property type="match status" value="1"/>
</dbReference>
<evidence type="ECO:0000256" key="14">
    <source>
        <dbReference type="ARBA" id="ARBA00045440"/>
    </source>
</evidence>
<reference evidence="21 22" key="1">
    <citation type="submission" date="2016-06" db="EMBL/GenBank/DDBJ databases">
        <title>The Draft Genome Sequence and Annotation of the Desert Woodrat Neotoma lepida.</title>
        <authorList>
            <person name="Campbell M."/>
            <person name="Oakeson K.F."/>
            <person name="Yandell M."/>
            <person name="Halpert J.R."/>
            <person name="Dearing D."/>
        </authorList>
    </citation>
    <scope>NUCLEOTIDE SEQUENCE [LARGE SCALE GENOMIC DNA]</scope>
    <source>
        <strain evidence="21">417</strain>
        <tissue evidence="21">Liver</tissue>
    </source>
</reference>
<dbReference type="InterPro" id="IPR054125">
    <property type="entry name" value="MCM5_C"/>
</dbReference>
<keyword evidence="8 19" id="KW-0378">Hydrolase</keyword>
<dbReference type="PROSITE" id="PS00847">
    <property type="entry name" value="MCM_1"/>
    <property type="match status" value="1"/>
</dbReference>
<dbReference type="Gene3D" id="2.40.50.140">
    <property type="entry name" value="Nucleic acid-binding proteins"/>
    <property type="match status" value="1"/>
</dbReference>
<dbReference type="Gene3D" id="2.20.28.10">
    <property type="match status" value="1"/>
</dbReference>
<dbReference type="Gene3D" id="3.40.50.300">
    <property type="entry name" value="P-loop containing nucleotide triphosphate hydrolases"/>
    <property type="match status" value="1"/>
</dbReference>
<evidence type="ECO:0000256" key="16">
    <source>
        <dbReference type="ARBA" id="ARBA00064829"/>
    </source>
</evidence>
<keyword evidence="22" id="KW-1185">Reference proteome</keyword>
<dbReference type="FunFam" id="2.20.28.10:FF:000005">
    <property type="entry name" value="DNA helicase"/>
    <property type="match status" value="1"/>
</dbReference>
<evidence type="ECO:0000313" key="21">
    <source>
        <dbReference type="EMBL" id="OBS80260.1"/>
    </source>
</evidence>
<dbReference type="SUPFAM" id="SSF52540">
    <property type="entry name" value="P-loop containing nucleoside triphosphate hydrolases"/>
    <property type="match status" value="1"/>
</dbReference>
<gene>
    <name evidence="21" type="ORF">A6R68_21541</name>
</gene>
<organism evidence="21 22">
    <name type="scientific">Neotoma lepida</name>
    <name type="common">Desert woodrat</name>
    <dbReference type="NCBI Taxonomy" id="56216"/>
    <lineage>
        <taxon>Eukaryota</taxon>
        <taxon>Metazoa</taxon>
        <taxon>Chordata</taxon>
        <taxon>Craniata</taxon>
        <taxon>Vertebrata</taxon>
        <taxon>Euteleostomi</taxon>
        <taxon>Mammalia</taxon>
        <taxon>Eutheria</taxon>
        <taxon>Euarchontoglires</taxon>
        <taxon>Glires</taxon>
        <taxon>Rodentia</taxon>
        <taxon>Myomorpha</taxon>
        <taxon>Muroidea</taxon>
        <taxon>Cricetidae</taxon>
        <taxon>Neotominae</taxon>
        <taxon>Neotoma</taxon>
    </lineage>
</organism>
<evidence type="ECO:0000259" key="20">
    <source>
        <dbReference type="PROSITE" id="PS50051"/>
    </source>
</evidence>
<dbReference type="Pfam" id="PF17207">
    <property type="entry name" value="MCM_OB"/>
    <property type="match status" value="1"/>
</dbReference>
<comment type="subcellular location">
    <subcellularLocation>
        <location evidence="2">Chromosome</location>
    </subcellularLocation>
    <subcellularLocation>
        <location evidence="1 19">Nucleus</location>
    </subcellularLocation>
</comment>
<evidence type="ECO:0000256" key="3">
    <source>
        <dbReference type="ARBA" id="ARBA00008010"/>
    </source>
</evidence>
<accession>A0A1A6HQI5</accession>
<keyword evidence="7 18" id="KW-0547">Nucleotide-binding</keyword>
<dbReference type="GO" id="GO:0017116">
    <property type="term" value="F:single-stranded DNA helicase activity"/>
    <property type="evidence" value="ECO:0007669"/>
    <property type="project" value="TreeGrafter"/>
</dbReference>
<name>A0A1A6HQI5_NEOLE</name>
<evidence type="ECO:0000256" key="18">
    <source>
        <dbReference type="RuleBase" id="RU004070"/>
    </source>
</evidence>
<comment type="caution">
    <text evidence="21">The sequence shown here is derived from an EMBL/GenBank/DDBJ whole genome shotgun (WGS) entry which is preliminary data.</text>
</comment>
<dbReference type="Pfam" id="PF17855">
    <property type="entry name" value="MCM_lid"/>
    <property type="match status" value="1"/>
</dbReference>
<dbReference type="InterPro" id="IPR031327">
    <property type="entry name" value="MCM"/>
</dbReference>
<keyword evidence="11 18" id="KW-0238">DNA-binding</keyword>
<dbReference type="GO" id="GO:0071162">
    <property type="term" value="C:CMG complex"/>
    <property type="evidence" value="ECO:0007669"/>
    <property type="project" value="UniProtKB-ARBA"/>
</dbReference>
<evidence type="ECO:0000256" key="9">
    <source>
        <dbReference type="ARBA" id="ARBA00022806"/>
    </source>
</evidence>
<evidence type="ECO:0000313" key="22">
    <source>
        <dbReference type="Proteomes" id="UP000092124"/>
    </source>
</evidence>
<keyword evidence="6 19" id="KW-0235">DNA replication</keyword>
<evidence type="ECO:0000256" key="15">
    <source>
        <dbReference type="ARBA" id="ARBA00048432"/>
    </source>
</evidence>
<dbReference type="Pfam" id="PF21933">
    <property type="entry name" value="MCM5_C"/>
    <property type="match status" value="1"/>
</dbReference>
<keyword evidence="10 18" id="KW-0067">ATP-binding</keyword>
<dbReference type="InterPro" id="IPR012340">
    <property type="entry name" value="NA-bd_OB-fold"/>
</dbReference>
<dbReference type="Pfam" id="PF14551">
    <property type="entry name" value="MCM_N"/>
    <property type="match status" value="1"/>
</dbReference>
<evidence type="ECO:0000256" key="13">
    <source>
        <dbReference type="ARBA" id="ARBA00023306"/>
    </source>
</evidence>
<comment type="catalytic activity">
    <reaction evidence="15">
        <text>ATP + H2O = ADP + phosphate + H(+)</text>
        <dbReference type="Rhea" id="RHEA:13065"/>
        <dbReference type="ChEBI" id="CHEBI:15377"/>
        <dbReference type="ChEBI" id="CHEBI:15378"/>
        <dbReference type="ChEBI" id="CHEBI:30616"/>
        <dbReference type="ChEBI" id="CHEBI:43474"/>
        <dbReference type="ChEBI" id="CHEBI:456216"/>
        <dbReference type="EC" id="3.6.4.12"/>
    </reaction>
    <physiologicalReaction direction="left-to-right" evidence="15">
        <dbReference type="Rhea" id="RHEA:13066"/>
    </physiologicalReaction>
</comment>
<proteinExistence type="inferred from homology"/>
<dbReference type="GO" id="GO:0005524">
    <property type="term" value="F:ATP binding"/>
    <property type="evidence" value="ECO:0007669"/>
    <property type="project" value="UniProtKB-UniRule"/>
</dbReference>
<comment type="function">
    <text evidence="19">Acts as component of the MCM2-7 complex (MCM complex) which is the replicative helicase essential for 'once per cell cycle' DNA replication initiation and elongation in eukaryotic cells. The active ATPase sites in the MCM2-7 ring are formed through the interaction surfaces of two neighboring subunits such that a critical structure of a conserved arginine finger motif is provided in trans relative to the ATP-binding site of the Walker A box of the adjacent subunit. The six ATPase active sites, however, are likely to contribute differentially to the complex helicase activity.</text>
</comment>
<dbReference type="InterPro" id="IPR027417">
    <property type="entry name" value="P-loop_NTPase"/>
</dbReference>
<keyword evidence="12 19" id="KW-0539">Nucleus</keyword>
<dbReference type="SMART" id="SM00350">
    <property type="entry name" value="MCM"/>
    <property type="match status" value="1"/>
</dbReference>
<dbReference type="InterPro" id="IPR033762">
    <property type="entry name" value="MCM_OB"/>
</dbReference>
<dbReference type="InterPro" id="IPR027925">
    <property type="entry name" value="MCM_N"/>
</dbReference>
<comment type="subunit">
    <text evidence="16">Component of the MCM2-7 complex. The complex forms a toroidal hexameric ring with the proposed subunit order MCM2-MCM6-MCM4-MCM7-MCM3-MCM5. Component of the CMG helicase complex, a hexameric ring of related MCM2-7 subunits stabilized by CDC45 and the tetrameric GINS complex. Interacts with ANKRD17. Interacts with MCMBP. Interacts with TONSL; the interaction is direct.</text>
</comment>
<dbReference type="EMBL" id="LZPO01017411">
    <property type="protein sequence ID" value="OBS80260.1"/>
    <property type="molecule type" value="Genomic_DNA"/>
</dbReference>
<dbReference type="FunFam" id="3.40.50.300:FF:000241">
    <property type="entry name" value="DNA helicase"/>
    <property type="match status" value="1"/>
</dbReference>
<dbReference type="CDD" id="cd17756">
    <property type="entry name" value="MCM5"/>
    <property type="match status" value="1"/>
</dbReference>
<dbReference type="OrthoDB" id="10036721at2759"/>
<dbReference type="Pfam" id="PF00493">
    <property type="entry name" value="MCM"/>
    <property type="match status" value="1"/>
</dbReference>
<evidence type="ECO:0000256" key="10">
    <source>
        <dbReference type="ARBA" id="ARBA00022840"/>
    </source>
</evidence>
<dbReference type="Gene3D" id="3.30.1640.10">
    <property type="entry name" value="mini-chromosome maintenance (MCM) complex, chain A, domain 1"/>
    <property type="match status" value="1"/>
</dbReference>
<dbReference type="GO" id="GO:0003688">
    <property type="term" value="F:DNA replication origin binding"/>
    <property type="evidence" value="ECO:0007669"/>
    <property type="project" value="UniProtKB-UniRule"/>
</dbReference>
<dbReference type="STRING" id="56216.A0A1A6HQI5"/>
<evidence type="ECO:0000256" key="5">
    <source>
        <dbReference type="ARBA" id="ARBA00022454"/>
    </source>
</evidence>
<dbReference type="EC" id="3.6.4.12" evidence="4 19"/>
<comment type="similarity">
    <text evidence="3 18">Belongs to the MCM family.</text>
</comment>
<evidence type="ECO:0000256" key="2">
    <source>
        <dbReference type="ARBA" id="ARBA00004286"/>
    </source>
</evidence>
<feature type="domain" description="MCM C-terminal AAA(+) ATPase" evidence="20">
    <location>
        <begin position="347"/>
        <end position="539"/>
    </location>
</feature>
<dbReference type="FunFam" id="3.30.1640.10:FF:000006">
    <property type="entry name" value="DNA helicase"/>
    <property type="match status" value="1"/>
</dbReference>
<dbReference type="PANTHER" id="PTHR11630:SF42">
    <property type="entry name" value="DNA REPLICATION LICENSING FACTOR MCM5"/>
    <property type="match status" value="1"/>
</dbReference>
<keyword evidence="13 19" id="KW-0131">Cell cycle</keyword>
<dbReference type="Proteomes" id="UP000092124">
    <property type="component" value="Unassembled WGS sequence"/>
</dbReference>
<dbReference type="InterPro" id="IPR018525">
    <property type="entry name" value="MCM_CS"/>
</dbReference>
<evidence type="ECO:0000256" key="4">
    <source>
        <dbReference type="ARBA" id="ARBA00012551"/>
    </source>
</evidence>
<keyword evidence="5" id="KW-0158">Chromosome</keyword>
<evidence type="ECO:0000256" key="8">
    <source>
        <dbReference type="ARBA" id="ARBA00022801"/>
    </source>
</evidence>
<keyword evidence="9 19" id="KW-0347">Helicase</keyword>
<evidence type="ECO:0000256" key="12">
    <source>
        <dbReference type="ARBA" id="ARBA00023242"/>
    </source>
</evidence>
<dbReference type="InterPro" id="IPR008048">
    <property type="entry name" value="MCM5"/>
</dbReference>
<dbReference type="InterPro" id="IPR001208">
    <property type="entry name" value="MCM_dom"/>
</dbReference>
<dbReference type="AlphaFoldDB" id="A0A1A6HQI5"/>
<evidence type="ECO:0000256" key="19">
    <source>
        <dbReference type="RuleBase" id="RU368063"/>
    </source>
</evidence>
<dbReference type="PRINTS" id="PR01657">
    <property type="entry name" value="MCMFAMILY"/>
</dbReference>
<dbReference type="GO" id="GO:0000727">
    <property type="term" value="P:double-strand break repair via break-induced replication"/>
    <property type="evidence" value="ECO:0007669"/>
    <property type="project" value="TreeGrafter"/>
</dbReference>
<evidence type="ECO:0000256" key="6">
    <source>
        <dbReference type="ARBA" id="ARBA00022705"/>
    </source>
</evidence>
<dbReference type="PANTHER" id="PTHR11630">
    <property type="entry name" value="DNA REPLICATION LICENSING FACTOR MCM FAMILY MEMBER"/>
    <property type="match status" value="1"/>
</dbReference>
<dbReference type="GO" id="GO:0042555">
    <property type="term" value="C:MCM complex"/>
    <property type="evidence" value="ECO:0007669"/>
    <property type="project" value="UniProtKB-UniRule"/>
</dbReference>
<comment type="function">
    <text evidence="14">Acts as a component of the MCM2-7 complex (MCM complex) which is the replicative helicase essential for 'once per cell cycle' DNA replication initiation and elongation in eukaryotic cells. Core component of CDC45-MCM-GINS (CMG) helicase, the molecular machine that unwinds template DNA during replication, and around which the replisome is built. The active ATPase sites in the MCM2-7 ring are formed through the interaction surfaces of two neighboring subunits such that a critical structure of a conserved arginine finger motif is provided in trans relative to the ATP-binding site of the Walker A box of the adjacent subunit. The six ATPase active sites, however, are likely to contribute differentially to the complex helicase activity.</text>
</comment>
<sequence length="841" mass="93594">MSGFDDPGIFYSDSFGGDPGADEGQARKSQLQRRFKEFLRQYRVGTDRTGFTFKYRDELKRHYNLGEYWVEVEMEDLASFDEELADYLYKQPAEHLQLLEDAAKEVADEVTRPRPAGDELLQDIQVMLKSDASPSSIRILKSDMMSHLVKIPGIIISASAVRAKATRISIQCRSCHNTLTNIAMRPGLEGYALPRKCNMDQAGRPKCPLDPYFIMPDKCKCVDFQTLKLQELPDAVPHGEMPRHMQLYCDRYLCDKVVPGNRVTIMGIYSIKKFGLNSSKGRDRVGVGIRSSYIREVPDLGLGPAVGWRRCLCSLLHLAVLLGRSFAGSVSPQEEEEFRRLAALPNIYELISKSISPSIFGGMDMKKAIACLLFGGDINLLMLGDPGTAKSQLLKFVEKCSPIGVYTSGKGSSAAGLTASVIRDPSSRNFIMEGGAMVLADGGVVCIDEFDKMREDDRVAIHEAMEQQTISIAKAGITTTLNSRCSVLAAANSVFGRWDETKGEDNIDFMPTILSRFDMIFIVKDEHNEERDMMLAKHVITLHVSALTQTQAVEGEIDLAKMKKFIAYCRGRCGPRLSAEAAEKLKNRYIIMRSGARQHERDSDRRSSIPITVRQLEAIVRIAEALSKMKLQPFATEADVEEALRLFQVSTLDAALSGNLSGVEGFTTQEDQEMLSRIEKQLKRRFAIGSQVSEHSIVQDFTKQKYPEHAIRKVLQLMLRRGEVQHRMQRKVLYRLKSVHWLLDCLTAKLLHVFRGNKDLKQCSDDLAKESISPAPSSAKKGLVFIASASSLIFTFSCLGMPGPPGVLEEWCPRGGDRVPDTAQFAAAARRKSGSGGGSRD</sequence>
<dbReference type="GO" id="GO:0016887">
    <property type="term" value="F:ATP hydrolysis activity"/>
    <property type="evidence" value="ECO:0007669"/>
    <property type="project" value="RHEA"/>
</dbReference>
<dbReference type="PROSITE" id="PS50051">
    <property type="entry name" value="MCM_2"/>
    <property type="match status" value="1"/>
</dbReference>